<dbReference type="Proteomes" id="UP000016930">
    <property type="component" value="Unassembled WGS sequence"/>
</dbReference>
<feature type="region of interest" description="Disordered" evidence="1">
    <location>
        <begin position="182"/>
        <end position="201"/>
    </location>
</feature>
<proteinExistence type="predicted"/>
<protein>
    <submittedName>
        <fullName evidence="2">Uncharacterized protein</fullName>
    </submittedName>
</protein>
<sequence length="201" mass="22170">MSTTSSSVQAGQDGAWISVYGVQRTIPSFGEHATWALSSIPDTPLRKGIYVMLFNEEDGMDEPGVAVRLTSVWRREQAWTVYCGYGPCIGHIYVQVPNAWVHTHWLLRPFVFAVRQLLANTIPAVPGNRRTRAMLAHIHRHRAARQDAGVPGLTPDSGTILPLTHRSVHTLDIPCVPVNTISSREPSEASDTSRIVEPGSR</sequence>
<gene>
    <name evidence="2" type="ORF">CERSUDRAFT_95535</name>
</gene>
<dbReference type="HOGENOM" id="CLU_1360267_0_0_1"/>
<reference evidence="2 3" key="1">
    <citation type="journal article" date="2012" name="Proc. Natl. Acad. Sci. U.S.A.">
        <title>Comparative genomics of Ceriporiopsis subvermispora and Phanerochaete chrysosporium provide insight into selective ligninolysis.</title>
        <authorList>
            <person name="Fernandez-Fueyo E."/>
            <person name="Ruiz-Duenas F.J."/>
            <person name="Ferreira P."/>
            <person name="Floudas D."/>
            <person name="Hibbett D.S."/>
            <person name="Canessa P."/>
            <person name="Larrondo L.F."/>
            <person name="James T.Y."/>
            <person name="Seelenfreund D."/>
            <person name="Lobos S."/>
            <person name="Polanco R."/>
            <person name="Tello M."/>
            <person name="Honda Y."/>
            <person name="Watanabe T."/>
            <person name="Watanabe T."/>
            <person name="Ryu J.S."/>
            <person name="Kubicek C.P."/>
            <person name="Schmoll M."/>
            <person name="Gaskell J."/>
            <person name="Hammel K.E."/>
            <person name="St John F.J."/>
            <person name="Vanden Wymelenberg A."/>
            <person name="Sabat G."/>
            <person name="Splinter BonDurant S."/>
            <person name="Syed K."/>
            <person name="Yadav J.S."/>
            <person name="Doddapaneni H."/>
            <person name="Subramanian V."/>
            <person name="Lavin J.L."/>
            <person name="Oguiza J.A."/>
            <person name="Perez G."/>
            <person name="Pisabarro A.G."/>
            <person name="Ramirez L."/>
            <person name="Santoyo F."/>
            <person name="Master E."/>
            <person name="Coutinho P.M."/>
            <person name="Henrissat B."/>
            <person name="Lombard V."/>
            <person name="Magnuson J.K."/>
            <person name="Kuees U."/>
            <person name="Hori C."/>
            <person name="Igarashi K."/>
            <person name="Samejima M."/>
            <person name="Held B.W."/>
            <person name="Barry K.W."/>
            <person name="LaButti K.M."/>
            <person name="Lapidus A."/>
            <person name="Lindquist E.A."/>
            <person name="Lucas S.M."/>
            <person name="Riley R."/>
            <person name="Salamov A.A."/>
            <person name="Hoffmeister D."/>
            <person name="Schwenk D."/>
            <person name="Hadar Y."/>
            <person name="Yarden O."/>
            <person name="de Vries R.P."/>
            <person name="Wiebenga A."/>
            <person name="Stenlid J."/>
            <person name="Eastwood D."/>
            <person name="Grigoriev I.V."/>
            <person name="Berka R.M."/>
            <person name="Blanchette R.A."/>
            <person name="Kersten P."/>
            <person name="Martinez A.T."/>
            <person name="Vicuna R."/>
            <person name="Cullen D."/>
        </authorList>
    </citation>
    <scope>NUCLEOTIDE SEQUENCE [LARGE SCALE GENOMIC DNA]</scope>
    <source>
        <strain evidence="2 3">B</strain>
    </source>
</reference>
<evidence type="ECO:0000256" key="1">
    <source>
        <dbReference type="SAM" id="MobiDB-lite"/>
    </source>
</evidence>
<keyword evidence="3" id="KW-1185">Reference proteome</keyword>
<feature type="compositionally biased region" description="Polar residues" evidence="1">
    <location>
        <begin position="182"/>
        <end position="193"/>
    </location>
</feature>
<accession>M2RBL6</accession>
<name>M2RBL6_CERS8</name>
<dbReference type="EMBL" id="KB445798">
    <property type="protein sequence ID" value="EMD36186.1"/>
    <property type="molecule type" value="Genomic_DNA"/>
</dbReference>
<evidence type="ECO:0000313" key="3">
    <source>
        <dbReference type="Proteomes" id="UP000016930"/>
    </source>
</evidence>
<evidence type="ECO:0000313" key="2">
    <source>
        <dbReference type="EMBL" id="EMD36186.1"/>
    </source>
</evidence>
<dbReference type="AlphaFoldDB" id="M2RBL6"/>
<organism evidence="2 3">
    <name type="scientific">Ceriporiopsis subvermispora (strain B)</name>
    <name type="common">White-rot fungus</name>
    <name type="synonym">Gelatoporia subvermispora</name>
    <dbReference type="NCBI Taxonomy" id="914234"/>
    <lineage>
        <taxon>Eukaryota</taxon>
        <taxon>Fungi</taxon>
        <taxon>Dikarya</taxon>
        <taxon>Basidiomycota</taxon>
        <taxon>Agaricomycotina</taxon>
        <taxon>Agaricomycetes</taxon>
        <taxon>Polyporales</taxon>
        <taxon>Gelatoporiaceae</taxon>
        <taxon>Gelatoporia</taxon>
    </lineage>
</organism>